<keyword evidence="2" id="KW-1185">Reference proteome</keyword>
<dbReference type="EMBL" id="NOXV01000254">
    <property type="protein sequence ID" value="OYQ37472.1"/>
    <property type="molecule type" value="Genomic_DNA"/>
</dbReference>
<name>A0A255Z7S4_9FLAO</name>
<evidence type="ECO:0000313" key="2">
    <source>
        <dbReference type="Proteomes" id="UP000216605"/>
    </source>
</evidence>
<dbReference type="Proteomes" id="UP000216605">
    <property type="component" value="Unassembled WGS sequence"/>
</dbReference>
<proteinExistence type="predicted"/>
<accession>A0A255Z7S4</accession>
<gene>
    <name evidence="1" type="ORF">CHU92_08315</name>
</gene>
<protein>
    <submittedName>
        <fullName evidence="1">Uncharacterized protein</fullName>
    </submittedName>
</protein>
<comment type="caution">
    <text evidence="1">The sequence shown here is derived from an EMBL/GenBank/DDBJ whole genome shotgun (WGS) entry which is preliminary data.</text>
</comment>
<reference evidence="1 2" key="1">
    <citation type="submission" date="2017-07" db="EMBL/GenBank/DDBJ databases">
        <title>Flavobacterium cyanobacteriorum sp. nov., isolated from cyanobacterial aggregates in a eutrophic lake.</title>
        <authorList>
            <person name="Cai H."/>
        </authorList>
    </citation>
    <scope>NUCLEOTIDE SEQUENCE [LARGE SCALE GENOMIC DNA]</scope>
    <source>
        <strain evidence="1 2">TH021</strain>
    </source>
</reference>
<sequence>MTDNIVNTKRVIDYDPAILDDSTFKDYLYAEYYALEKLKTEDIVRFKDSKITENNTDEVINALGFESRGKYIEFAKKQFERYTYLENKYKISSLTEETKYSLVKDGLIKFQIPVLHPDPVEVPTMSCTWKKRWCDVGVIGAAVLAHTACGALDVETLGLTIILGCHTGAALAQAAGHALCIANYDDCVAGK</sequence>
<dbReference type="RefSeq" id="WP_094414508.1">
    <property type="nucleotide sequence ID" value="NZ_NOXV01000254.1"/>
</dbReference>
<dbReference type="AlphaFoldDB" id="A0A255Z7S4"/>
<organism evidence="1 2">
    <name type="scientific">Flavobacterium cyanobacteriorum</name>
    <dbReference type="NCBI Taxonomy" id="2022802"/>
    <lineage>
        <taxon>Bacteria</taxon>
        <taxon>Pseudomonadati</taxon>
        <taxon>Bacteroidota</taxon>
        <taxon>Flavobacteriia</taxon>
        <taxon>Flavobacteriales</taxon>
        <taxon>Flavobacteriaceae</taxon>
        <taxon>Flavobacterium</taxon>
    </lineage>
</organism>
<evidence type="ECO:0000313" key="1">
    <source>
        <dbReference type="EMBL" id="OYQ37472.1"/>
    </source>
</evidence>